<gene>
    <name evidence="1" type="ORF">JOD49_002000</name>
</gene>
<dbReference type="EMBL" id="JAFBBO010000001">
    <property type="protein sequence ID" value="MBM7479080.1"/>
    <property type="molecule type" value="Genomic_DNA"/>
</dbReference>
<evidence type="ECO:0000313" key="1">
    <source>
        <dbReference type="EMBL" id="MBM7479080.1"/>
    </source>
</evidence>
<name>A0ABS2LF83_9CELL</name>
<proteinExistence type="predicted"/>
<dbReference type="Proteomes" id="UP000698059">
    <property type="component" value="Unassembled WGS sequence"/>
</dbReference>
<keyword evidence="2" id="KW-1185">Reference proteome</keyword>
<evidence type="ECO:0000313" key="2">
    <source>
        <dbReference type="Proteomes" id="UP000698059"/>
    </source>
</evidence>
<dbReference type="RefSeq" id="WP_205307070.1">
    <property type="nucleotide sequence ID" value="NZ_BAAAVF010000009.1"/>
</dbReference>
<comment type="caution">
    <text evidence="1">The sequence shown here is derived from an EMBL/GenBank/DDBJ whole genome shotgun (WGS) entry which is preliminary data.</text>
</comment>
<sequence>MAGLISRLRDATTARLVDAAAALPASAPAERDSVPALRRRSRELVTTVNRSAGSLPPEGVVLARQITDLADEILGQDGREIDIHARVSLAAVLVDYVPETLSAFRAAYRAEPGDRVVEHLIEQLSLLRTEVRDMLVALRDDDLRTLEIQGSFLATRFAAADL</sequence>
<accession>A0ABS2LF83</accession>
<organism evidence="1 2">
    <name type="scientific">Oerskovia jenensis</name>
    <dbReference type="NCBI Taxonomy" id="162169"/>
    <lineage>
        <taxon>Bacteria</taxon>
        <taxon>Bacillati</taxon>
        <taxon>Actinomycetota</taxon>
        <taxon>Actinomycetes</taxon>
        <taxon>Micrococcales</taxon>
        <taxon>Cellulomonadaceae</taxon>
        <taxon>Oerskovia</taxon>
    </lineage>
</organism>
<protein>
    <submittedName>
        <fullName evidence="1">Uncharacterized protein</fullName>
    </submittedName>
</protein>
<reference evidence="1 2" key="1">
    <citation type="submission" date="2021-01" db="EMBL/GenBank/DDBJ databases">
        <title>Sequencing the genomes of 1000 actinobacteria strains.</title>
        <authorList>
            <person name="Klenk H.-P."/>
        </authorList>
    </citation>
    <scope>NUCLEOTIDE SEQUENCE [LARGE SCALE GENOMIC DNA]</scope>
    <source>
        <strain evidence="1 2">DSM 46000</strain>
    </source>
</reference>